<dbReference type="AlphaFoldDB" id="A0AAW0MH89"/>
<dbReference type="InterPro" id="IPR020422">
    <property type="entry name" value="TYR_PHOSPHATASE_DUAL_dom"/>
</dbReference>
<comment type="similarity">
    <text evidence="2">Belongs to the protein-tyrosine phosphatase family. Non-receptor class dual specificity subfamily.</text>
</comment>
<dbReference type="SUPFAM" id="SSF53383">
    <property type="entry name" value="PLP-dependent transferases"/>
    <property type="match status" value="1"/>
</dbReference>
<dbReference type="InterPro" id="IPR008343">
    <property type="entry name" value="MKP"/>
</dbReference>
<keyword evidence="13" id="KW-1185">Reference proteome</keyword>
<comment type="catalytic activity">
    <reaction evidence="7">
        <text>O-phospho-L-threonyl-[protein] + H2O = L-threonyl-[protein] + phosphate</text>
        <dbReference type="Rhea" id="RHEA:47004"/>
        <dbReference type="Rhea" id="RHEA-COMP:11060"/>
        <dbReference type="Rhea" id="RHEA-COMP:11605"/>
        <dbReference type="ChEBI" id="CHEBI:15377"/>
        <dbReference type="ChEBI" id="CHEBI:30013"/>
        <dbReference type="ChEBI" id="CHEBI:43474"/>
        <dbReference type="ChEBI" id="CHEBI:61977"/>
        <dbReference type="EC" id="3.1.3.16"/>
    </reaction>
</comment>
<proteinExistence type="inferred from homology"/>
<sequence>MLSGAFCPLEEMCDIAHCYGVPTYVEEADAVGLYGPRGGGIGERDSKTFGCVGDYITGTAALVDTVRSYAAGFIFTTSLPPMLLAGARESVKILKTEEGQVLRRRHQRSVTLLRQLLMDLSLPVVHCPSHIIPVPVRKKLGRCGLTLAPHSSAEWTFCQQPLHFDLMSEREKPYFSGLSQRLPASISESDMSNEAPSKSAEWLQLELESRGTSVLLLDCRSHELYESSHIETAINLAIPGLMLRRFKKGNIPIRTIISNNEDKEKFLKRCKTDTIVVYDECTVNWQESGPPSVLGLLLHKLWEDGCKAYYLEGGFLKFHTEYPDHCETLLDSPCPTSSPPLSVLGLETSESAPTALTESLTENPAVPQNSTNLDVLGQYNIKYILNVTPNLPNMFEHEGHFRYKQIPISDHWSENLSQFFPEAISFIDEARSKRCGILVHCLAGISRSVTVTVAYLMQRLNLSLNDAYDFVKRKKSNISPNFNFMGQLLDFERTLGLHSPCDNRSTNNEQLFFTTPTNHNVFQLDTLESS</sequence>
<dbReference type="InterPro" id="IPR000340">
    <property type="entry name" value="Dual-sp_phosphatase_cat-dom"/>
</dbReference>
<evidence type="ECO:0000259" key="10">
    <source>
        <dbReference type="PROSITE" id="PS50056"/>
    </source>
</evidence>
<keyword evidence="4" id="KW-0378">Hydrolase</keyword>
<dbReference type="GO" id="GO:0005829">
    <property type="term" value="C:cytosol"/>
    <property type="evidence" value="ECO:0007669"/>
    <property type="project" value="TreeGrafter"/>
</dbReference>
<gene>
    <name evidence="12" type="ORF">WMY93_030501</name>
</gene>
<feature type="domain" description="Tyrosine-protein phosphatase" evidence="9">
    <location>
        <begin position="352"/>
        <end position="497"/>
    </location>
</feature>
<evidence type="ECO:0000313" key="13">
    <source>
        <dbReference type="Proteomes" id="UP001460270"/>
    </source>
</evidence>
<evidence type="ECO:0000256" key="3">
    <source>
        <dbReference type="ARBA" id="ARBA00022490"/>
    </source>
</evidence>
<dbReference type="Gene3D" id="3.40.250.10">
    <property type="entry name" value="Rhodanese-like domain"/>
    <property type="match status" value="1"/>
</dbReference>
<evidence type="ECO:0000259" key="11">
    <source>
        <dbReference type="PROSITE" id="PS50206"/>
    </source>
</evidence>
<dbReference type="Gene3D" id="3.90.190.10">
    <property type="entry name" value="Protein tyrosine phosphatase superfamily"/>
    <property type="match status" value="1"/>
</dbReference>
<comment type="subcellular location">
    <subcellularLocation>
        <location evidence="1">Cytoplasm</location>
    </subcellularLocation>
</comment>
<dbReference type="PROSITE" id="PS50206">
    <property type="entry name" value="RHODANESE_3"/>
    <property type="match status" value="1"/>
</dbReference>
<keyword evidence="3" id="KW-0963">Cytoplasm</keyword>
<dbReference type="InterPro" id="IPR004839">
    <property type="entry name" value="Aminotransferase_I/II_large"/>
</dbReference>
<evidence type="ECO:0000256" key="4">
    <source>
        <dbReference type="ARBA" id="ARBA00022801"/>
    </source>
</evidence>
<dbReference type="PANTHER" id="PTHR10159">
    <property type="entry name" value="DUAL SPECIFICITY PROTEIN PHOSPHATASE"/>
    <property type="match status" value="1"/>
</dbReference>
<dbReference type="InterPro" id="IPR000387">
    <property type="entry name" value="Tyr_Pase_dom"/>
</dbReference>
<evidence type="ECO:0008006" key="14">
    <source>
        <dbReference type="Google" id="ProtNLM"/>
    </source>
</evidence>
<evidence type="ECO:0000256" key="1">
    <source>
        <dbReference type="ARBA" id="ARBA00004496"/>
    </source>
</evidence>
<evidence type="ECO:0000259" key="9">
    <source>
        <dbReference type="PROSITE" id="PS50054"/>
    </source>
</evidence>
<feature type="domain" description="Tyrosine specific protein phosphatases" evidence="10">
    <location>
        <begin position="418"/>
        <end position="478"/>
    </location>
</feature>
<dbReference type="GO" id="GO:0017017">
    <property type="term" value="F:MAP kinase tyrosine/serine/threonine phosphatase activity"/>
    <property type="evidence" value="ECO:0007669"/>
    <property type="project" value="InterPro"/>
</dbReference>
<dbReference type="SUPFAM" id="SSF52821">
    <property type="entry name" value="Rhodanese/Cell cycle control phosphatase"/>
    <property type="match status" value="1"/>
</dbReference>
<feature type="domain" description="Rhodanese" evidence="11">
    <location>
        <begin position="210"/>
        <end position="327"/>
    </location>
</feature>
<dbReference type="GO" id="GO:0033550">
    <property type="term" value="F:MAP kinase tyrosine phosphatase activity"/>
    <property type="evidence" value="ECO:0007669"/>
    <property type="project" value="TreeGrafter"/>
</dbReference>
<dbReference type="EMBL" id="JBBPFD010000491">
    <property type="protein sequence ID" value="KAK7878665.1"/>
    <property type="molecule type" value="Genomic_DNA"/>
</dbReference>
<dbReference type="InterPro" id="IPR015421">
    <property type="entry name" value="PyrdxlP-dep_Trfase_major"/>
</dbReference>
<dbReference type="PROSITE" id="PS50054">
    <property type="entry name" value="TYR_PHOSPHATASE_DUAL"/>
    <property type="match status" value="1"/>
</dbReference>
<dbReference type="CDD" id="cd01446">
    <property type="entry name" value="DSP_MapKP"/>
    <property type="match status" value="1"/>
</dbReference>
<evidence type="ECO:0000256" key="8">
    <source>
        <dbReference type="ARBA" id="ARBA00051722"/>
    </source>
</evidence>
<dbReference type="SMART" id="SM00450">
    <property type="entry name" value="RHOD"/>
    <property type="match status" value="1"/>
</dbReference>
<organism evidence="12 13">
    <name type="scientific">Mugilogobius chulae</name>
    <name type="common">yellowstripe goby</name>
    <dbReference type="NCBI Taxonomy" id="88201"/>
    <lineage>
        <taxon>Eukaryota</taxon>
        <taxon>Metazoa</taxon>
        <taxon>Chordata</taxon>
        <taxon>Craniata</taxon>
        <taxon>Vertebrata</taxon>
        <taxon>Euteleostomi</taxon>
        <taxon>Actinopterygii</taxon>
        <taxon>Neopterygii</taxon>
        <taxon>Teleostei</taxon>
        <taxon>Neoteleostei</taxon>
        <taxon>Acanthomorphata</taxon>
        <taxon>Gobiaria</taxon>
        <taxon>Gobiiformes</taxon>
        <taxon>Gobioidei</taxon>
        <taxon>Gobiidae</taxon>
        <taxon>Gobionellinae</taxon>
        <taxon>Mugilogobius</taxon>
    </lineage>
</organism>
<evidence type="ECO:0000256" key="5">
    <source>
        <dbReference type="ARBA" id="ARBA00022912"/>
    </source>
</evidence>
<dbReference type="GO" id="GO:0043409">
    <property type="term" value="P:negative regulation of MAPK cascade"/>
    <property type="evidence" value="ECO:0007669"/>
    <property type="project" value="TreeGrafter"/>
</dbReference>
<reference evidence="13" key="1">
    <citation type="submission" date="2024-04" db="EMBL/GenBank/DDBJ databases">
        <title>Salinicola lusitanus LLJ914,a marine bacterium isolated from the Okinawa Trough.</title>
        <authorList>
            <person name="Li J."/>
        </authorList>
    </citation>
    <scope>NUCLEOTIDE SEQUENCE [LARGE SCALE GENOMIC DNA]</scope>
</reference>
<comment type="catalytic activity">
    <reaction evidence="6">
        <text>O-phospho-L-seryl-[protein] + H2O = L-seryl-[protein] + phosphate</text>
        <dbReference type="Rhea" id="RHEA:20629"/>
        <dbReference type="Rhea" id="RHEA-COMP:9863"/>
        <dbReference type="Rhea" id="RHEA-COMP:11604"/>
        <dbReference type="ChEBI" id="CHEBI:15377"/>
        <dbReference type="ChEBI" id="CHEBI:29999"/>
        <dbReference type="ChEBI" id="CHEBI:43474"/>
        <dbReference type="ChEBI" id="CHEBI:83421"/>
        <dbReference type="EC" id="3.1.3.16"/>
    </reaction>
</comment>
<keyword evidence="5" id="KW-0904">Protein phosphatase</keyword>
<evidence type="ECO:0000256" key="7">
    <source>
        <dbReference type="ARBA" id="ARBA00048336"/>
    </source>
</evidence>
<protein>
    <recommendedName>
        <fullName evidence="14">Protein-serine/threonine phosphatase</fullName>
    </recommendedName>
</protein>
<dbReference type="SUPFAM" id="SSF52799">
    <property type="entry name" value="(Phosphotyrosine protein) phosphatases II"/>
    <property type="match status" value="1"/>
</dbReference>
<evidence type="ECO:0000313" key="12">
    <source>
        <dbReference type="EMBL" id="KAK7878665.1"/>
    </source>
</evidence>
<dbReference type="GO" id="GO:0008330">
    <property type="term" value="F:protein tyrosine/threonine phosphatase activity"/>
    <property type="evidence" value="ECO:0007669"/>
    <property type="project" value="TreeGrafter"/>
</dbReference>
<dbReference type="PROSITE" id="PS50056">
    <property type="entry name" value="TYR_PHOSPHATASE_2"/>
    <property type="match status" value="1"/>
</dbReference>
<dbReference type="Pfam" id="PF00155">
    <property type="entry name" value="Aminotran_1_2"/>
    <property type="match status" value="1"/>
</dbReference>
<dbReference type="InterPro" id="IPR001763">
    <property type="entry name" value="Rhodanese-like_dom"/>
</dbReference>
<accession>A0AAW0MH89</accession>
<dbReference type="FunFam" id="3.90.190.10:FF:000011">
    <property type="entry name" value="Dual specificity phosphatase 6"/>
    <property type="match status" value="1"/>
</dbReference>
<dbReference type="Pfam" id="PF00782">
    <property type="entry name" value="DSPc"/>
    <property type="match status" value="1"/>
</dbReference>
<dbReference type="PANTHER" id="PTHR10159:SF305">
    <property type="entry name" value="DUAL SPECIFICITY PROTEIN PHOSPHATASE 7"/>
    <property type="match status" value="1"/>
</dbReference>
<dbReference type="Proteomes" id="UP001460270">
    <property type="component" value="Unassembled WGS sequence"/>
</dbReference>
<dbReference type="InterPro" id="IPR036873">
    <property type="entry name" value="Rhodanese-like_dom_sf"/>
</dbReference>
<dbReference type="InterPro" id="IPR015424">
    <property type="entry name" value="PyrdxlP-dep_Trfase"/>
</dbReference>
<comment type="caution">
    <text evidence="12">The sequence shown here is derived from an EMBL/GenBank/DDBJ whole genome shotgun (WGS) entry which is preliminary data.</text>
</comment>
<dbReference type="PRINTS" id="PR01764">
    <property type="entry name" value="MAPKPHPHTASE"/>
</dbReference>
<dbReference type="SMART" id="SM00195">
    <property type="entry name" value="DSPc"/>
    <property type="match status" value="1"/>
</dbReference>
<evidence type="ECO:0000256" key="2">
    <source>
        <dbReference type="ARBA" id="ARBA00008601"/>
    </source>
</evidence>
<comment type="catalytic activity">
    <reaction evidence="8">
        <text>O-phospho-L-tyrosyl-[protein] + H2O = L-tyrosyl-[protein] + phosphate</text>
        <dbReference type="Rhea" id="RHEA:10684"/>
        <dbReference type="Rhea" id="RHEA-COMP:10136"/>
        <dbReference type="Rhea" id="RHEA-COMP:20101"/>
        <dbReference type="ChEBI" id="CHEBI:15377"/>
        <dbReference type="ChEBI" id="CHEBI:43474"/>
        <dbReference type="ChEBI" id="CHEBI:46858"/>
        <dbReference type="ChEBI" id="CHEBI:61978"/>
        <dbReference type="EC" id="3.1.3.48"/>
    </reaction>
</comment>
<dbReference type="CDD" id="cd14566">
    <property type="entry name" value="DSP_MKP_classII"/>
    <property type="match status" value="1"/>
</dbReference>
<evidence type="ECO:0000256" key="6">
    <source>
        <dbReference type="ARBA" id="ARBA00047761"/>
    </source>
</evidence>
<dbReference type="Gene3D" id="3.40.640.10">
    <property type="entry name" value="Type I PLP-dependent aspartate aminotransferase-like (Major domain)"/>
    <property type="match status" value="1"/>
</dbReference>
<dbReference type="GO" id="GO:0030170">
    <property type="term" value="F:pyridoxal phosphate binding"/>
    <property type="evidence" value="ECO:0007669"/>
    <property type="project" value="InterPro"/>
</dbReference>
<name>A0AAW0MH89_9GOBI</name>
<dbReference type="GO" id="GO:0004722">
    <property type="term" value="F:protein serine/threonine phosphatase activity"/>
    <property type="evidence" value="ECO:0007669"/>
    <property type="project" value="UniProtKB-EC"/>
</dbReference>
<dbReference type="Pfam" id="PF00581">
    <property type="entry name" value="Rhodanese"/>
    <property type="match status" value="1"/>
</dbReference>
<dbReference type="InterPro" id="IPR029021">
    <property type="entry name" value="Prot-tyrosine_phosphatase-like"/>
</dbReference>
<dbReference type="FunFam" id="3.40.250.10:FF:000054">
    <property type="entry name" value="Dual specificity phosphatase 9"/>
    <property type="match status" value="1"/>
</dbReference>